<protein>
    <submittedName>
        <fullName evidence="1">Uncharacterized protein</fullName>
    </submittedName>
</protein>
<evidence type="ECO:0000313" key="1">
    <source>
        <dbReference type="EMBL" id="ACS90880.1"/>
    </source>
</evidence>
<name>C6A5I5_THESM</name>
<dbReference type="KEGG" id="tsi:TSIB_1829"/>
<dbReference type="STRING" id="604354.TSIB_1829"/>
<evidence type="ECO:0000313" key="2">
    <source>
        <dbReference type="Proteomes" id="UP000009079"/>
    </source>
</evidence>
<dbReference type="AlphaFoldDB" id="C6A5I5"/>
<dbReference type="EMBL" id="CP001463">
    <property type="protein sequence ID" value="ACS90880.1"/>
    <property type="molecule type" value="Genomic_DNA"/>
</dbReference>
<accession>C6A5I5</accession>
<sequence length="43" mass="4888">MMDIRNKAKLLQEQALREGINSKESNIFLIVVSLNFDHSLSIA</sequence>
<dbReference type="HOGENOM" id="CLU_3228037_0_0_2"/>
<organism evidence="1 2">
    <name type="scientific">Thermococcus sibiricus (strain DSM 12597 / MM 739)</name>
    <dbReference type="NCBI Taxonomy" id="604354"/>
    <lineage>
        <taxon>Archaea</taxon>
        <taxon>Methanobacteriati</taxon>
        <taxon>Methanobacteriota</taxon>
        <taxon>Thermococci</taxon>
        <taxon>Thermococcales</taxon>
        <taxon>Thermococcaceae</taxon>
        <taxon>Thermococcus</taxon>
    </lineage>
</organism>
<dbReference type="Proteomes" id="UP000009079">
    <property type="component" value="Chromosome"/>
</dbReference>
<keyword evidence="2" id="KW-1185">Reference proteome</keyword>
<proteinExistence type="predicted"/>
<gene>
    <name evidence="1" type="ordered locus">TSIB_1829</name>
</gene>
<reference evidence="1 2" key="1">
    <citation type="journal article" date="2009" name="Appl. Environ. Microbiol.">
        <title>Metabolic versatility and indigenous origin of the archaeon Thermococcus sibiricus, isolated from a siberian oil reservoir, as revealed by genome analysis.</title>
        <authorList>
            <person name="Mardanov A.V."/>
            <person name="Ravin N.V."/>
            <person name="Svetlitchnyi V.A."/>
            <person name="Beletsky A.V."/>
            <person name="Miroshnichenko M.L."/>
            <person name="Bonch-Osmolovskaya E.A."/>
            <person name="Skryabin K.G."/>
        </authorList>
    </citation>
    <scope>NUCLEOTIDE SEQUENCE [LARGE SCALE GENOMIC DNA]</scope>
    <source>
        <strain evidence="2">DSM 12597 / MM 739</strain>
    </source>
</reference>